<dbReference type="PANTHER" id="PTHR43248:SF30">
    <property type="entry name" value="AB HYDROLASE-1 DOMAIN-CONTAINING PROTEIN"/>
    <property type="match status" value="1"/>
</dbReference>
<accession>A0AAJ0G9N4</accession>
<keyword evidence="3" id="KW-0732">Signal</keyword>
<reference evidence="6" key="1">
    <citation type="submission" date="2023-04" db="EMBL/GenBank/DDBJ databases">
        <title>Black Yeasts Isolated from many extreme environments.</title>
        <authorList>
            <person name="Coleine C."/>
            <person name="Stajich J.E."/>
            <person name="Selbmann L."/>
        </authorList>
    </citation>
    <scope>NUCLEOTIDE SEQUENCE</scope>
    <source>
        <strain evidence="6">CCFEE 5312</strain>
    </source>
</reference>
<evidence type="ECO:0000313" key="7">
    <source>
        <dbReference type="Proteomes" id="UP001271007"/>
    </source>
</evidence>
<dbReference type="Pfam" id="PF00561">
    <property type="entry name" value="Abhydrolase_1"/>
    <property type="match status" value="1"/>
</dbReference>
<evidence type="ECO:0000256" key="2">
    <source>
        <dbReference type="ARBA" id="ARBA00022801"/>
    </source>
</evidence>
<dbReference type="GO" id="GO:0016787">
    <property type="term" value="F:hydrolase activity"/>
    <property type="evidence" value="ECO:0007669"/>
    <property type="project" value="UniProtKB-KW"/>
</dbReference>
<dbReference type="Proteomes" id="UP001271007">
    <property type="component" value="Unassembled WGS sequence"/>
</dbReference>
<dbReference type="InterPro" id="IPR013595">
    <property type="entry name" value="Pept_S33_TAP-like_C"/>
</dbReference>
<evidence type="ECO:0000313" key="6">
    <source>
        <dbReference type="EMBL" id="KAK3053575.1"/>
    </source>
</evidence>
<dbReference type="EMBL" id="JAWDJX010000015">
    <property type="protein sequence ID" value="KAK3053575.1"/>
    <property type="molecule type" value="Genomic_DNA"/>
</dbReference>
<dbReference type="AlphaFoldDB" id="A0AAJ0G9N4"/>
<evidence type="ECO:0000259" key="5">
    <source>
        <dbReference type="Pfam" id="PF08386"/>
    </source>
</evidence>
<comment type="similarity">
    <text evidence="1">Belongs to the peptidase S33 family.</text>
</comment>
<dbReference type="Pfam" id="PF08386">
    <property type="entry name" value="Abhydrolase_4"/>
    <property type="match status" value="1"/>
</dbReference>
<dbReference type="PANTHER" id="PTHR43248">
    <property type="entry name" value="2-SUCCINYL-6-HYDROXY-2,4-CYCLOHEXADIENE-1-CARBOXYLATE SYNTHASE"/>
    <property type="match status" value="1"/>
</dbReference>
<organism evidence="6 7">
    <name type="scientific">Extremus antarcticus</name>
    <dbReference type="NCBI Taxonomy" id="702011"/>
    <lineage>
        <taxon>Eukaryota</taxon>
        <taxon>Fungi</taxon>
        <taxon>Dikarya</taxon>
        <taxon>Ascomycota</taxon>
        <taxon>Pezizomycotina</taxon>
        <taxon>Dothideomycetes</taxon>
        <taxon>Dothideomycetidae</taxon>
        <taxon>Mycosphaerellales</taxon>
        <taxon>Extremaceae</taxon>
        <taxon>Extremus</taxon>
    </lineage>
</organism>
<sequence length="514" mass="55723">MHCTILIASAFVALGTAVPTTSSKSCTPSKIHWKNCAAENDTPGLQCANISLPIDWSTPCSSDTVRVALAMSPARTKSQRIDSLFFNTGGPGGLVITELVGNGSGLVPFSEEIRDRFDIVAMDPRGFGRSQGIARNSSAYNDLNDKNFFPENQEEFDTLYEASSAFEKSCQDLTGPLLEFVDSRSVARDFEAVRVALGGEKVNFFAISYGTMIGQAYLELFPENLRTMVLHGDVEHSQRQQYALSTISKGYEATLNQFFEWCDTNSTCAIHNKTLKSAHLFDDLIVAADAKPIPAPGCADAANACAPTVSGFDSLSVGQEGLLIKYPIPGSPLLDSVSFPALAKRLHKAYYGKDATEFSRIVLPPGSDNISSVSSVYVEAAVLAAEWNTTISTLKELRYINRGLASAFPHTGGKSEIYNAMVSGIGWSSPPTFPERVPVFANTSTPVFMMNAYYDPEAPYDWAMALQGEISKSVLVSRDGVGHTSYCLKGESWELMNEYLLDLKFPAPNTVVSS</sequence>
<evidence type="ECO:0008006" key="8">
    <source>
        <dbReference type="Google" id="ProtNLM"/>
    </source>
</evidence>
<name>A0AAJ0G9N4_9PEZI</name>
<comment type="caution">
    <text evidence="6">The sequence shown here is derived from an EMBL/GenBank/DDBJ whole genome shotgun (WGS) entry which is preliminary data.</text>
</comment>
<feature type="signal peptide" evidence="3">
    <location>
        <begin position="1"/>
        <end position="17"/>
    </location>
</feature>
<protein>
    <recommendedName>
        <fullName evidence="8">AB hydrolase-1 domain-containing protein</fullName>
    </recommendedName>
</protein>
<feature type="domain" description="AB hydrolase-1" evidence="4">
    <location>
        <begin position="111"/>
        <end position="286"/>
    </location>
</feature>
<evidence type="ECO:0000256" key="3">
    <source>
        <dbReference type="SAM" id="SignalP"/>
    </source>
</evidence>
<feature type="chain" id="PRO_5042602859" description="AB hydrolase-1 domain-containing protein" evidence="3">
    <location>
        <begin position="18"/>
        <end position="514"/>
    </location>
</feature>
<dbReference type="InterPro" id="IPR051601">
    <property type="entry name" value="Serine_prot/Carboxylest_S33"/>
</dbReference>
<keyword evidence="7" id="KW-1185">Reference proteome</keyword>
<evidence type="ECO:0000256" key="1">
    <source>
        <dbReference type="ARBA" id="ARBA00010088"/>
    </source>
</evidence>
<gene>
    <name evidence="6" type="ORF">LTR09_005319</name>
</gene>
<dbReference type="Gene3D" id="3.40.50.1820">
    <property type="entry name" value="alpha/beta hydrolase"/>
    <property type="match status" value="1"/>
</dbReference>
<dbReference type="InterPro" id="IPR029058">
    <property type="entry name" value="AB_hydrolase_fold"/>
</dbReference>
<feature type="domain" description="Peptidase S33 tripeptidyl aminopeptidase-like C-terminal" evidence="5">
    <location>
        <begin position="419"/>
        <end position="511"/>
    </location>
</feature>
<proteinExistence type="inferred from homology"/>
<evidence type="ECO:0000259" key="4">
    <source>
        <dbReference type="Pfam" id="PF00561"/>
    </source>
</evidence>
<dbReference type="SUPFAM" id="SSF53474">
    <property type="entry name" value="alpha/beta-Hydrolases"/>
    <property type="match status" value="2"/>
</dbReference>
<keyword evidence="2" id="KW-0378">Hydrolase</keyword>
<dbReference type="InterPro" id="IPR000073">
    <property type="entry name" value="AB_hydrolase_1"/>
</dbReference>